<sequence length="105" mass="11581">MDQIWDDVWTPGGRRHRTGAQRQAGVQPAPPQHKLAGHHCIWCHRHVPRHHDTPGVTMGKVAPHDTPAPATASAESQQDCIQHHLDLLAALWPQQSPGKTPLVTL</sequence>
<accession>A0AAE1P9J4</accession>
<dbReference type="EMBL" id="JAWZYT010002605">
    <property type="protein sequence ID" value="KAK4303282.1"/>
    <property type="molecule type" value="Genomic_DNA"/>
</dbReference>
<name>A0AAE1P9J4_9EUCA</name>
<keyword evidence="3" id="KW-1185">Reference proteome</keyword>
<dbReference type="Proteomes" id="UP001292094">
    <property type="component" value="Unassembled WGS sequence"/>
</dbReference>
<evidence type="ECO:0000313" key="2">
    <source>
        <dbReference type="EMBL" id="KAK4303282.1"/>
    </source>
</evidence>
<proteinExistence type="predicted"/>
<dbReference type="AlphaFoldDB" id="A0AAE1P9J4"/>
<comment type="caution">
    <text evidence="2">The sequence shown here is derived from an EMBL/GenBank/DDBJ whole genome shotgun (WGS) entry which is preliminary data.</text>
</comment>
<organism evidence="2 3">
    <name type="scientific">Petrolisthes manimaculis</name>
    <dbReference type="NCBI Taxonomy" id="1843537"/>
    <lineage>
        <taxon>Eukaryota</taxon>
        <taxon>Metazoa</taxon>
        <taxon>Ecdysozoa</taxon>
        <taxon>Arthropoda</taxon>
        <taxon>Crustacea</taxon>
        <taxon>Multicrustacea</taxon>
        <taxon>Malacostraca</taxon>
        <taxon>Eumalacostraca</taxon>
        <taxon>Eucarida</taxon>
        <taxon>Decapoda</taxon>
        <taxon>Pleocyemata</taxon>
        <taxon>Anomura</taxon>
        <taxon>Galatheoidea</taxon>
        <taxon>Porcellanidae</taxon>
        <taxon>Petrolisthes</taxon>
    </lineage>
</organism>
<feature type="region of interest" description="Disordered" evidence="1">
    <location>
        <begin position="53"/>
        <end position="78"/>
    </location>
</feature>
<reference evidence="2" key="1">
    <citation type="submission" date="2023-11" db="EMBL/GenBank/DDBJ databases">
        <title>Genome assemblies of two species of porcelain crab, Petrolisthes cinctipes and Petrolisthes manimaculis (Anomura: Porcellanidae).</title>
        <authorList>
            <person name="Angst P."/>
        </authorList>
    </citation>
    <scope>NUCLEOTIDE SEQUENCE</scope>
    <source>
        <strain evidence="2">PB745_02</strain>
        <tissue evidence="2">Gill</tissue>
    </source>
</reference>
<gene>
    <name evidence="2" type="ORF">Pmani_024695</name>
</gene>
<evidence type="ECO:0000313" key="3">
    <source>
        <dbReference type="Proteomes" id="UP001292094"/>
    </source>
</evidence>
<feature type="region of interest" description="Disordered" evidence="1">
    <location>
        <begin position="1"/>
        <end position="34"/>
    </location>
</feature>
<evidence type="ECO:0000256" key="1">
    <source>
        <dbReference type="SAM" id="MobiDB-lite"/>
    </source>
</evidence>
<protein>
    <submittedName>
        <fullName evidence="2">Uncharacterized protein</fullName>
    </submittedName>
</protein>